<dbReference type="InterPro" id="IPR046350">
    <property type="entry name" value="Cystatin_sf"/>
</dbReference>
<name>A0A2G5U1M2_9PELO</name>
<dbReference type="Gene3D" id="3.10.450.10">
    <property type="match status" value="1"/>
</dbReference>
<dbReference type="GO" id="GO:0005615">
    <property type="term" value="C:extracellular space"/>
    <property type="evidence" value="ECO:0007669"/>
    <property type="project" value="TreeGrafter"/>
</dbReference>
<organism evidence="4 5">
    <name type="scientific">Caenorhabditis nigoni</name>
    <dbReference type="NCBI Taxonomy" id="1611254"/>
    <lineage>
        <taxon>Eukaryota</taxon>
        <taxon>Metazoa</taxon>
        <taxon>Ecdysozoa</taxon>
        <taxon>Nematoda</taxon>
        <taxon>Chromadorea</taxon>
        <taxon>Rhabditida</taxon>
        <taxon>Rhabditina</taxon>
        <taxon>Rhabditomorpha</taxon>
        <taxon>Rhabditoidea</taxon>
        <taxon>Rhabditidae</taxon>
        <taxon>Peloderinae</taxon>
        <taxon>Caenorhabditis</taxon>
    </lineage>
</organism>
<feature type="domain" description="Cystatin" evidence="3">
    <location>
        <begin position="19"/>
        <end position="130"/>
    </location>
</feature>
<dbReference type="SUPFAM" id="SSF54403">
    <property type="entry name" value="Cystatin/monellin"/>
    <property type="match status" value="1"/>
</dbReference>
<dbReference type="GO" id="GO:0004869">
    <property type="term" value="F:cysteine-type endopeptidase inhibitor activity"/>
    <property type="evidence" value="ECO:0007669"/>
    <property type="project" value="InterPro"/>
</dbReference>
<evidence type="ECO:0000256" key="1">
    <source>
        <dbReference type="ARBA" id="ARBA00009403"/>
    </source>
</evidence>
<dbReference type="GO" id="GO:0031982">
    <property type="term" value="C:vesicle"/>
    <property type="evidence" value="ECO:0007669"/>
    <property type="project" value="TreeGrafter"/>
</dbReference>
<dbReference type="GO" id="GO:0005737">
    <property type="term" value="C:cytoplasm"/>
    <property type="evidence" value="ECO:0007669"/>
    <property type="project" value="TreeGrafter"/>
</dbReference>
<keyword evidence="2" id="KW-0732">Signal</keyword>
<dbReference type="STRING" id="1611254.A0A2G5U1M2"/>
<keyword evidence="5" id="KW-1185">Reference proteome</keyword>
<feature type="signal peptide" evidence="2">
    <location>
        <begin position="1"/>
        <end position="16"/>
    </location>
</feature>
<evidence type="ECO:0000313" key="4">
    <source>
        <dbReference type="EMBL" id="PIC33271.1"/>
    </source>
</evidence>
<dbReference type="OrthoDB" id="1908104at2759"/>
<evidence type="ECO:0000256" key="2">
    <source>
        <dbReference type="SAM" id="SignalP"/>
    </source>
</evidence>
<dbReference type="SMART" id="SM00043">
    <property type="entry name" value="CY"/>
    <property type="match status" value="1"/>
</dbReference>
<dbReference type="PANTHER" id="PTHR46186:SF14">
    <property type="entry name" value="CYSTATIN CPI-1"/>
    <property type="match status" value="1"/>
</dbReference>
<dbReference type="InterPro" id="IPR000010">
    <property type="entry name" value="Cystatin_dom"/>
</dbReference>
<sequence>MKSVFLIVASVFAVTANGPLLGGLSDRNAAEYTGAAWKSVPEINGQNNGGDYLVPIKVLKAQVQVVAGTNTILEVLVGESTCSKKGQIQAKQINAANCPLKANGQRALYKITIWEKIWENFIQITAEKVRDVKPSEQF</sequence>
<gene>
    <name evidence="4" type="primary">Cnig_chr_IV.g13309</name>
    <name evidence="4" type="ORF">B9Z55_013309</name>
</gene>
<proteinExistence type="inferred from homology"/>
<accession>A0A2G5U1M2</accession>
<reference evidence="5" key="1">
    <citation type="submission" date="2017-10" db="EMBL/GenBank/DDBJ databases">
        <title>Rapid genome shrinkage in a self-fertile nematode reveals novel sperm competition proteins.</title>
        <authorList>
            <person name="Yin D."/>
            <person name="Schwarz E.M."/>
            <person name="Thomas C.G."/>
            <person name="Felde R.L."/>
            <person name="Korf I.F."/>
            <person name="Cutter A.D."/>
            <person name="Schartner C.M."/>
            <person name="Ralston E.J."/>
            <person name="Meyer B.J."/>
            <person name="Haag E.S."/>
        </authorList>
    </citation>
    <scope>NUCLEOTIDE SEQUENCE [LARGE SCALE GENOMIC DNA]</scope>
    <source>
        <strain evidence="5">JU1422</strain>
    </source>
</reference>
<comment type="caution">
    <text evidence="4">The sequence shown here is derived from an EMBL/GenBank/DDBJ whole genome shotgun (WGS) entry which is preliminary data.</text>
</comment>
<feature type="chain" id="PRO_5018715009" description="Cystatin domain-containing protein" evidence="2">
    <location>
        <begin position="17"/>
        <end position="138"/>
    </location>
</feature>
<dbReference type="PANTHER" id="PTHR46186">
    <property type="entry name" value="CYSTATIN"/>
    <property type="match status" value="1"/>
</dbReference>
<protein>
    <recommendedName>
        <fullName evidence="3">Cystatin domain-containing protein</fullName>
    </recommendedName>
</protein>
<comment type="similarity">
    <text evidence="1">Belongs to the cystatin family.</text>
</comment>
<evidence type="ECO:0000313" key="5">
    <source>
        <dbReference type="Proteomes" id="UP000230233"/>
    </source>
</evidence>
<evidence type="ECO:0000259" key="3">
    <source>
        <dbReference type="SMART" id="SM00043"/>
    </source>
</evidence>
<dbReference type="AlphaFoldDB" id="A0A2G5U1M2"/>
<dbReference type="Proteomes" id="UP000230233">
    <property type="component" value="Chromosome IV"/>
</dbReference>
<dbReference type="Pfam" id="PF00031">
    <property type="entry name" value="Cystatin"/>
    <property type="match status" value="1"/>
</dbReference>
<dbReference type="CDD" id="cd00042">
    <property type="entry name" value="CY"/>
    <property type="match status" value="1"/>
</dbReference>
<dbReference type="EMBL" id="PDUG01000004">
    <property type="protein sequence ID" value="PIC33271.1"/>
    <property type="molecule type" value="Genomic_DNA"/>
</dbReference>